<name>A0A7S1NCP1_9EUGL</name>
<sequence length="259" mass="30125">MPRRAKPSGPVHKNSTPYVHMRNCKRNALPEKVYGAMHGGMCKRCRDIMDWKRKYGKWKMMSPDKQEARVCQHCHEKTVFHPFAHLCKNCCRLLKECAKCRQPETEDDPLGRYPLTKSQQQKKANRDKKRLDGMTEREKRTILRQEQKVATERAELGIESSESEWESSEDEEGELVEGIDGQLSLAPSTRTRRTRLTHWTMNHEEQELPKRCRVKRNLPMEGHLELGEIDPDDLPVPKPEPTPKPAPEPDHTDSDEEVL</sequence>
<proteinExistence type="predicted"/>
<feature type="compositionally biased region" description="Basic and acidic residues" evidence="1">
    <location>
        <begin position="129"/>
        <end position="156"/>
    </location>
</feature>
<dbReference type="PANTHER" id="PTHR22876">
    <property type="entry name" value="ZGC:101016"/>
    <property type="match status" value="1"/>
</dbReference>
<organism evidence="2">
    <name type="scientific">Eutreptiella gymnastica</name>
    <dbReference type="NCBI Taxonomy" id="73025"/>
    <lineage>
        <taxon>Eukaryota</taxon>
        <taxon>Discoba</taxon>
        <taxon>Euglenozoa</taxon>
        <taxon>Euglenida</taxon>
        <taxon>Spirocuta</taxon>
        <taxon>Euglenophyceae</taxon>
        <taxon>Eutreptiales</taxon>
        <taxon>Eutreptiaceae</taxon>
        <taxon>Eutreptiella</taxon>
    </lineage>
</organism>
<evidence type="ECO:0000256" key="1">
    <source>
        <dbReference type="SAM" id="MobiDB-lite"/>
    </source>
</evidence>
<feature type="compositionally biased region" description="Acidic residues" evidence="1">
    <location>
        <begin position="161"/>
        <end position="177"/>
    </location>
</feature>
<accession>A0A7S1NCP1</accession>
<dbReference type="InterPro" id="IPR019351">
    <property type="entry name" value="DUF2039"/>
</dbReference>
<dbReference type="Pfam" id="PF10217">
    <property type="entry name" value="DUF2039"/>
    <property type="match status" value="1"/>
</dbReference>
<gene>
    <name evidence="2" type="ORF">EGYM00392_LOCUS22717</name>
</gene>
<dbReference type="AlphaFoldDB" id="A0A7S1NCP1"/>
<feature type="region of interest" description="Disordered" evidence="1">
    <location>
        <begin position="103"/>
        <end position="191"/>
    </location>
</feature>
<feature type="compositionally biased region" description="Pro residues" evidence="1">
    <location>
        <begin position="234"/>
        <end position="246"/>
    </location>
</feature>
<feature type="region of interest" description="Disordered" evidence="1">
    <location>
        <begin position="206"/>
        <end position="259"/>
    </location>
</feature>
<protein>
    <submittedName>
        <fullName evidence="2">Uncharacterized protein</fullName>
    </submittedName>
</protein>
<dbReference type="EMBL" id="HBGA01061289">
    <property type="protein sequence ID" value="CAD9011616.1"/>
    <property type="molecule type" value="Transcribed_RNA"/>
</dbReference>
<evidence type="ECO:0000313" key="2">
    <source>
        <dbReference type="EMBL" id="CAD9011616.1"/>
    </source>
</evidence>
<dbReference type="PANTHER" id="PTHR22876:SF5">
    <property type="entry name" value="CHROMOSOME 9 OPEN READING FRAME 85"/>
    <property type="match status" value="1"/>
</dbReference>
<reference evidence="2" key="1">
    <citation type="submission" date="2021-01" db="EMBL/GenBank/DDBJ databases">
        <authorList>
            <person name="Corre E."/>
            <person name="Pelletier E."/>
            <person name="Niang G."/>
            <person name="Scheremetjew M."/>
            <person name="Finn R."/>
            <person name="Kale V."/>
            <person name="Holt S."/>
            <person name="Cochrane G."/>
            <person name="Meng A."/>
            <person name="Brown T."/>
            <person name="Cohen L."/>
        </authorList>
    </citation>
    <scope>NUCLEOTIDE SEQUENCE</scope>
    <source>
        <strain evidence="2">NIES-381</strain>
    </source>
</reference>